<feature type="region of interest" description="Disordered" evidence="8">
    <location>
        <begin position="276"/>
        <end position="321"/>
    </location>
</feature>
<reference evidence="12 13" key="1">
    <citation type="submission" date="2024-01" db="EMBL/GenBank/DDBJ databases">
        <title>The genomes of 5 underutilized Papilionoideae crops provide insights into root nodulation and disease resistanc.</title>
        <authorList>
            <person name="Jiang F."/>
        </authorList>
    </citation>
    <scope>NUCLEOTIDE SEQUENCE [LARGE SCALE GENOMIC DNA]</scope>
    <source>
        <strain evidence="12">LVBAO_FW01</strain>
        <tissue evidence="12">Leaves</tissue>
    </source>
</reference>
<keyword evidence="13" id="KW-1185">Reference proteome</keyword>
<dbReference type="InterPro" id="IPR013783">
    <property type="entry name" value="Ig-like_fold"/>
</dbReference>
<feature type="compositionally biased region" description="Polar residues" evidence="8">
    <location>
        <begin position="183"/>
        <end position="193"/>
    </location>
</feature>
<dbReference type="GO" id="GO:0008270">
    <property type="term" value="F:zinc ion binding"/>
    <property type="evidence" value="ECO:0007669"/>
    <property type="project" value="UniProtKB-KW"/>
</dbReference>
<gene>
    <name evidence="12" type="ORF">VNO77_24737</name>
</gene>
<dbReference type="PROSITE" id="PS50030">
    <property type="entry name" value="UBA"/>
    <property type="match status" value="1"/>
</dbReference>
<evidence type="ECO:0000256" key="2">
    <source>
        <dbReference type="ARBA" id="ARBA00011726"/>
    </source>
</evidence>
<dbReference type="Pfam" id="PF00564">
    <property type="entry name" value="PB1"/>
    <property type="match status" value="1"/>
</dbReference>
<dbReference type="PANTHER" id="PTHR20930">
    <property type="entry name" value="OVARIAN CARCINOMA ANTIGEN CA125-RELATED"/>
    <property type="match status" value="1"/>
</dbReference>
<evidence type="ECO:0000256" key="5">
    <source>
        <dbReference type="ARBA" id="ARBA00022833"/>
    </source>
</evidence>
<dbReference type="InterPro" id="IPR053793">
    <property type="entry name" value="PB1-like"/>
</dbReference>
<dbReference type="Gene3D" id="2.60.40.10">
    <property type="entry name" value="Immunoglobulins"/>
    <property type="match status" value="1"/>
</dbReference>
<name>A0AAN9QCW7_CANGL</name>
<evidence type="ECO:0000259" key="11">
    <source>
        <dbReference type="PROSITE" id="PS51745"/>
    </source>
</evidence>
<proteinExistence type="predicted"/>
<keyword evidence="5" id="KW-0862">Zinc</keyword>
<comment type="subunit">
    <text evidence="2">Homodimers and heterodimers.</text>
</comment>
<evidence type="ECO:0000259" key="10">
    <source>
        <dbReference type="PROSITE" id="PS50135"/>
    </source>
</evidence>
<dbReference type="SMART" id="SM00291">
    <property type="entry name" value="ZnF_ZZ"/>
    <property type="match status" value="1"/>
</dbReference>
<dbReference type="Gene3D" id="1.10.8.10">
    <property type="entry name" value="DNA helicase RuvA subunit, C-terminal domain"/>
    <property type="match status" value="2"/>
</dbReference>
<keyword evidence="4 7" id="KW-0863">Zinc-finger</keyword>
<evidence type="ECO:0000313" key="12">
    <source>
        <dbReference type="EMBL" id="KAK7330542.1"/>
    </source>
</evidence>
<dbReference type="InterPro" id="IPR000270">
    <property type="entry name" value="PB1_dom"/>
</dbReference>
<dbReference type="PROSITE" id="PS50135">
    <property type="entry name" value="ZF_ZZ_2"/>
    <property type="match status" value="1"/>
</dbReference>
<dbReference type="PANTHER" id="PTHR20930:SF0">
    <property type="entry name" value="PROTEIN ILRUN"/>
    <property type="match status" value="1"/>
</dbReference>
<evidence type="ECO:0000256" key="1">
    <source>
        <dbReference type="ARBA" id="ARBA00004419"/>
    </source>
</evidence>
<dbReference type="SUPFAM" id="SSF57850">
    <property type="entry name" value="RING/U-box"/>
    <property type="match status" value="1"/>
</dbReference>
<feature type="domain" description="PB1" evidence="11">
    <location>
        <begin position="4"/>
        <end position="89"/>
    </location>
</feature>
<feature type="region of interest" description="Disordered" evidence="8">
    <location>
        <begin position="484"/>
        <end position="530"/>
    </location>
</feature>
<evidence type="ECO:0008006" key="14">
    <source>
        <dbReference type="Google" id="ProtNLM"/>
    </source>
</evidence>
<dbReference type="GO" id="GO:0031410">
    <property type="term" value="C:cytoplasmic vesicle"/>
    <property type="evidence" value="ECO:0007669"/>
    <property type="project" value="UniProtKB-KW"/>
</dbReference>
<dbReference type="Proteomes" id="UP001367508">
    <property type="component" value="Unassembled WGS sequence"/>
</dbReference>
<dbReference type="CDD" id="cd14947">
    <property type="entry name" value="NBR1_like"/>
    <property type="match status" value="1"/>
</dbReference>
<keyword evidence="3" id="KW-0479">Metal-binding</keyword>
<protein>
    <recommendedName>
        <fullName evidence="14">Protein NBR1 homolog</fullName>
    </recommendedName>
</protein>
<dbReference type="Pfam" id="PF16158">
    <property type="entry name" value="N_BRCA1_IG"/>
    <property type="match status" value="1"/>
</dbReference>
<dbReference type="Pfam" id="PF24932">
    <property type="entry name" value="UBA_NBR1_C"/>
    <property type="match status" value="2"/>
</dbReference>
<evidence type="ECO:0000256" key="4">
    <source>
        <dbReference type="ARBA" id="ARBA00022771"/>
    </source>
</evidence>
<evidence type="ECO:0000313" key="13">
    <source>
        <dbReference type="Proteomes" id="UP001367508"/>
    </source>
</evidence>
<feature type="domain" description="ZZ-type" evidence="10">
    <location>
        <begin position="576"/>
        <end position="626"/>
    </location>
</feature>
<evidence type="ECO:0000256" key="7">
    <source>
        <dbReference type="PROSITE-ProRule" id="PRU00228"/>
    </source>
</evidence>
<dbReference type="SMART" id="SM00666">
    <property type="entry name" value="PB1"/>
    <property type="match status" value="1"/>
</dbReference>
<feature type="compositionally biased region" description="Basic and acidic residues" evidence="8">
    <location>
        <begin position="285"/>
        <end position="295"/>
    </location>
</feature>
<comment type="caution">
    <text evidence="12">The sequence shown here is derived from an EMBL/GenBank/DDBJ whole genome shotgun (WGS) entry which is preliminary data.</text>
</comment>
<sequence>MESTLVIKVKYGDTLRRFSARVDENNQLDLDMVGLRAKICSIFNFNADANLVLRYVDEDGDLVTLVDDDDLRDVMRQQLKFLRIDVHVSNYIGGKPNAGSSGNATPLKYPVTNSYLGEDVFDANSIPEHVYETLSKLSLSGGTSTSPDLVNAANSISKIRQSHPRFQHQDAAGTRSKTGVPEKSTTSEANGPQSPHMDSASNASIHSDGDTPLRLPVPDPFLGENAVKVDISCSVPEPLRQFFSNISHSNAALSSEMSTNIASFISKMGQTIPNSHCQPQVSADHSSRNSVREESITAETRGSQPPCVDSASNAGVRDDSATPLRSAVPVSLLNNAVKLDISMPEPVREFFSKLARSKDASSSQLPVNLADLIFLVGQSVLNSHCQPNIAAGPSSKNGVPEEPITSEARGPQSPSVDSTSNATQQVEAGNATRGVASPSNASPQVEAGNIIRGVRTAAGVAPVDLNFLPWDPYSSVSTNVSRAPLSSAAPNGDGNKGKTSVADSVLDKGDRSGASLSSTGPNNSSTQTPALSGAFVECPFSGTYTINPGTPPRRNFRIPSFKRSHSHTEAMTGMFHKGVRCDGCGVYPITGPRFKSKVKENYDLCNICFNEMGNETDYIRMDRPATVRGPRSIYEHTLNLPTLPQHILKKGAMLKHARPKLDSRFILDVNVIDGTMMAPSTAFTKIWRMCNNGTLMWPKGTQLVWIGGDKFSDSHSVDLEVPEDGVPVEKELDIAVDFTAPPLPGRYISYWRMASPSGHKFGQRVWVLVQVDASLKDSFYNSSQGLNLNIPLDVNGSRGPQVIDINIQPIEDDSFLQNHNPNAPIEPLNQTVDKEPSLEQENEFPINEATFVGPAASPPASSVATSSVSYPIIDFSETAPVIPSNQQSSSVDVPSSSIGIDGINSVEETLLKELEEMGFKQVDLNKEILRMNEYDLEQSVDYLCGVPEWIPILEELQKMGFRDNEMNKRLLKKNNGSFTRVVMDLINGE</sequence>
<dbReference type="Gene3D" id="3.30.60.90">
    <property type="match status" value="1"/>
</dbReference>
<accession>A0AAN9QCW7</accession>
<evidence type="ECO:0000256" key="6">
    <source>
        <dbReference type="ARBA" id="ARBA00023329"/>
    </source>
</evidence>
<dbReference type="InterPro" id="IPR056893">
    <property type="entry name" value="UBA_Nbr1_C"/>
</dbReference>
<keyword evidence="6" id="KW-0968">Cytoplasmic vesicle</keyword>
<dbReference type="AlphaFoldDB" id="A0AAN9QCW7"/>
<feature type="region of interest" description="Disordered" evidence="8">
    <location>
        <begin position="159"/>
        <end position="217"/>
    </location>
</feature>
<dbReference type="SUPFAM" id="SSF46934">
    <property type="entry name" value="UBA-like"/>
    <property type="match status" value="1"/>
</dbReference>
<dbReference type="EMBL" id="JAYMYQ010000005">
    <property type="protein sequence ID" value="KAK7330542.1"/>
    <property type="molecule type" value="Genomic_DNA"/>
</dbReference>
<organism evidence="12 13">
    <name type="scientific">Canavalia gladiata</name>
    <name type="common">Sword bean</name>
    <name type="synonym">Dolichos gladiatus</name>
    <dbReference type="NCBI Taxonomy" id="3824"/>
    <lineage>
        <taxon>Eukaryota</taxon>
        <taxon>Viridiplantae</taxon>
        <taxon>Streptophyta</taxon>
        <taxon>Embryophyta</taxon>
        <taxon>Tracheophyta</taxon>
        <taxon>Spermatophyta</taxon>
        <taxon>Magnoliopsida</taxon>
        <taxon>eudicotyledons</taxon>
        <taxon>Gunneridae</taxon>
        <taxon>Pentapetalae</taxon>
        <taxon>rosids</taxon>
        <taxon>fabids</taxon>
        <taxon>Fabales</taxon>
        <taxon>Fabaceae</taxon>
        <taxon>Papilionoideae</taxon>
        <taxon>50 kb inversion clade</taxon>
        <taxon>NPAAA clade</taxon>
        <taxon>indigoferoid/millettioid clade</taxon>
        <taxon>Phaseoleae</taxon>
        <taxon>Canavalia</taxon>
    </lineage>
</organism>
<dbReference type="InterPro" id="IPR009060">
    <property type="entry name" value="UBA-like_sf"/>
</dbReference>
<dbReference type="InterPro" id="IPR043145">
    <property type="entry name" value="Znf_ZZ_sf"/>
</dbReference>
<dbReference type="Pfam" id="PF00569">
    <property type="entry name" value="ZZ"/>
    <property type="match status" value="1"/>
</dbReference>
<evidence type="ECO:0000256" key="3">
    <source>
        <dbReference type="ARBA" id="ARBA00022723"/>
    </source>
</evidence>
<evidence type="ECO:0000259" key="9">
    <source>
        <dbReference type="PROSITE" id="PS50030"/>
    </source>
</evidence>
<feature type="compositionally biased region" description="Polar residues" evidence="8">
    <location>
        <begin position="514"/>
        <end position="530"/>
    </location>
</feature>
<dbReference type="Gene3D" id="3.10.20.90">
    <property type="entry name" value="Phosphatidylinositol 3-kinase Catalytic Subunit, Chain A, domain 1"/>
    <property type="match status" value="1"/>
</dbReference>
<evidence type="ECO:0000256" key="8">
    <source>
        <dbReference type="SAM" id="MobiDB-lite"/>
    </source>
</evidence>
<feature type="domain" description="UBA" evidence="9">
    <location>
        <begin position="905"/>
        <end position="943"/>
    </location>
</feature>
<comment type="subcellular location">
    <subcellularLocation>
        <location evidence="1">Cytoplasmic vesicle</location>
        <location evidence="1">Autophagosome</location>
    </subcellularLocation>
</comment>
<dbReference type="InterPro" id="IPR000433">
    <property type="entry name" value="Znf_ZZ"/>
</dbReference>
<dbReference type="CDD" id="cd14319">
    <property type="entry name" value="UBA_NBR1"/>
    <property type="match status" value="1"/>
</dbReference>
<dbReference type="InterPro" id="IPR015940">
    <property type="entry name" value="UBA"/>
</dbReference>
<feature type="compositionally biased region" description="Polar residues" evidence="8">
    <location>
        <begin position="412"/>
        <end position="427"/>
    </location>
</feature>
<dbReference type="GO" id="GO:0005776">
    <property type="term" value="C:autophagosome"/>
    <property type="evidence" value="ECO:0007669"/>
    <property type="project" value="UniProtKB-SubCell"/>
</dbReference>
<dbReference type="PROSITE" id="PS51745">
    <property type="entry name" value="PB1"/>
    <property type="match status" value="1"/>
</dbReference>
<feature type="region of interest" description="Disordered" evidence="8">
    <location>
        <begin position="387"/>
        <end position="443"/>
    </location>
</feature>
<dbReference type="SUPFAM" id="SSF54277">
    <property type="entry name" value="CAD &amp; PB1 domains"/>
    <property type="match status" value="1"/>
</dbReference>
<dbReference type="InterPro" id="IPR032350">
    <property type="entry name" value="Nbr1_FW"/>
</dbReference>